<evidence type="ECO:0000313" key="31">
    <source>
        <dbReference type="Proteomes" id="UP000011518"/>
    </source>
</evidence>
<dbReference type="PANTHER" id="PTHR14826:SF3">
    <property type="entry name" value="ANGIOMOTIN-LIKE PROTEIN 2"/>
    <property type="match status" value="1"/>
</dbReference>
<dbReference type="GO" id="GO:0035329">
    <property type="term" value="P:hippo signaling"/>
    <property type="evidence" value="ECO:0007669"/>
    <property type="project" value="TreeGrafter"/>
</dbReference>
<dbReference type="GO" id="GO:0005923">
    <property type="term" value="C:bicellular tight junction"/>
    <property type="evidence" value="ECO:0007669"/>
    <property type="project" value="TreeGrafter"/>
</dbReference>
<feature type="transmembrane region" description="Helical" evidence="28">
    <location>
        <begin position="892"/>
        <end position="914"/>
    </location>
</feature>
<feature type="region of interest" description="Disordered" evidence="27">
    <location>
        <begin position="120"/>
        <end position="143"/>
    </location>
</feature>
<dbReference type="GO" id="GO:0016055">
    <property type="term" value="P:Wnt signaling pathway"/>
    <property type="evidence" value="ECO:0007669"/>
    <property type="project" value="UniProtKB-KW"/>
</dbReference>
<accession>L8YHA9</accession>
<evidence type="ECO:0000256" key="22">
    <source>
        <dbReference type="ARBA" id="ARBA00023170"/>
    </source>
</evidence>
<keyword evidence="18 28" id="KW-1133">Transmembrane helix</keyword>
<evidence type="ECO:0000256" key="7">
    <source>
        <dbReference type="ARBA" id="ARBA00022490"/>
    </source>
</evidence>
<dbReference type="InterPro" id="IPR008266">
    <property type="entry name" value="Tyr_kinase_AS"/>
</dbReference>
<keyword evidence="12" id="KW-0732">Signal</keyword>
<feature type="region of interest" description="Disordered" evidence="27">
    <location>
        <begin position="65"/>
        <end position="87"/>
    </location>
</feature>
<evidence type="ECO:0000256" key="20">
    <source>
        <dbReference type="ARBA" id="ARBA00023136"/>
    </source>
</evidence>
<evidence type="ECO:0000256" key="3">
    <source>
        <dbReference type="ARBA" id="ARBA00004188"/>
    </source>
</evidence>
<dbReference type="InterPro" id="IPR011009">
    <property type="entry name" value="Kinase-like_dom_sf"/>
</dbReference>
<dbReference type="GO" id="GO:0002102">
    <property type="term" value="C:podosome"/>
    <property type="evidence" value="ECO:0007669"/>
    <property type="project" value="UniProtKB-SubCell"/>
</dbReference>
<dbReference type="STRING" id="246437.L8YHA9"/>
<evidence type="ECO:0000256" key="16">
    <source>
        <dbReference type="ARBA" id="ARBA00022840"/>
    </source>
</evidence>
<dbReference type="InterPro" id="IPR001245">
    <property type="entry name" value="Ser-Thr/Tyr_kinase_cat_dom"/>
</dbReference>
<keyword evidence="7" id="KW-0963">Cytoplasm</keyword>
<dbReference type="GO" id="GO:0005886">
    <property type="term" value="C:plasma membrane"/>
    <property type="evidence" value="ECO:0007669"/>
    <property type="project" value="TreeGrafter"/>
</dbReference>
<dbReference type="Proteomes" id="UP000011518">
    <property type="component" value="Unassembled WGS sequence"/>
</dbReference>
<evidence type="ECO:0000256" key="26">
    <source>
        <dbReference type="SAM" id="Coils"/>
    </source>
</evidence>
<evidence type="ECO:0000259" key="29">
    <source>
        <dbReference type="PROSITE" id="PS50011"/>
    </source>
</evidence>
<feature type="domain" description="Protein kinase" evidence="29">
    <location>
        <begin position="889"/>
        <end position="1161"/>
    </location>
</feature>
<dbReference type="InterPro" id="IPR051747">
    <property type="entry name" value="Angiomotin-like"/>
</dbReference>
<dbReference type="FunCoup" id="L8YHA9">
    <property type="interactions" value="566"/>
</dbReference>
<dbReference type="GO" id="GO:0003365">
    <property type="term" value="P:establishment of cell polarity involved in ameboidal cell migration"/>
    <property type="evidence" value="ECO:0007669"/>
    <property type="project" value="TreeGrafter"/>
</dbReference>
<dbReference type="Gene3D" id="1.10.510.10">
    <property type="entry name" value="Transferase(Phosphotransferase) domain 1"/>
    <property type="match status" value="1"/>
</dbReference>
<keyword evidence="17" id="KW-0965">Cell junction</keyword>
<feature type="region of interest" description="Disordered" evidence="27">
    <location>
        <begin position="171"/>
        <end position="213"/>
    </location>
</feature>
<dbReference type="InterPro" id="IPR009114">
    <property type="entry name" value="Angiomotin"/>
</dbReference>
<reference evidence="31" key="2">
    <citation type="journal article" date="2013" name="Nat. Commun.">
        <title>Genome of the Chinese tree shrew.</title>
        <authorList>
            <person name="Fan Y."/>
            <person name="Huang Z.Y."/>
            <person name="Cao C.C."/>
            <person name="Chen C.S."/>
            <person name="Chen Y.X."/>
            <person name="Fan D.D."/>
            <person name="He J."/>
            <person name="Hou H.L."/>
            <person name="Hu L."/>
            <person name="Hu X.T."/>
            <person name="Jiang X.T."/>
            <person name="Lai R."/>
            <person name="Lang Y.S."/>
            <person name="Liang B."/>
            <person name="Liao S.G."/>
            <person name="Mu D."/>
            <person name="Ma Y.Y."/>
            <person name="Niu Y.Y."/>
            <person name="Sun X.Q."/>
            <person name="Xia J.Q."/>
            <person name="Xiao J."/>
            <person name="Xiong Z.Q."/>
            <person name="Xu L."/>
            <person name="Yang L."/>
            <person name="Zhang Y."/>
            <person name="Zhao W."/>
            <person name="Zhao X.D."/>
            <person name="Zheng Y.T."/>
            <person name="Zhou J.M."/>
            <person name="Zhu Y.B."/>
            <person name="Zhang G.J."/>
            <person name="Wang J."/>
            <person name="Yao Y.G."/>
        </authorList>
    </citation>
    <scope>NUCLEOTIDE SEQUENCE [LARGE SCALE GENOMIC DNA]</scope>
</reference>
<evidence type="ECO:0000256" key="11">
    <source>
        <dbReference type="ARBA" id="ARBA00022692"/>
    </source>
</evidence>
<dbReference type="Pfam" id="PF07714">
    <property type="entry name" value="PK_Tyr_Ser-Thr"/>
    <property type="match status" value="1"/>
</dbReference>
<evidence type="ECO:0000256" key="10">
    <source>
        <dbReference type="ARBA" id="ARBA00022687"/>
    </source>
</evidence>
<evidence type="ECO:0000256" key="17">
    <source>
        <dbReference type="ARBA" id="ARBA00022949"/>
    </source>
</evidence>
<keyword evidence="19 26" id="KW-0175">Coiled coil</keyword>
<dbReference type="AlphaFoldDB" id="L8YHA9"/>
<dbReference type="GO" id="GO:0055037">
    <property type="term" value="C:recycling endosome"/>
    <property type="evidence" value="ECO:0007669"/>
    <property type="project" value="UniProtKB-SubCell"/>
</dbReference>
<feature type="region of interest" description="Disordered" evidence="27">
    <location>
        <begin position="803"/>
        <end position="839"/>
    </location>
</feature>
<feature type="region of interest" description="Disordered" evidence="27">
    <location>
        <begin position="930"/>
        <end position="953"/>
    </location>
</feature>
<dbReference type="GO" id="GO:0004714">
    <property type="term" value="F:transmembrane receptor protein tyrosine kinase activity"/>
    <property type="evidence" value="ECO:0007669"/>
    <property type="project" value="UniProtKB-EC"/>
</dbReference>
<proteinExistence type="inferred from homology"/>
<dbReference type="eggNOG" id="ENOG502QR7W">
    <property type="taxonomic scope" value="Eukaryota"/>
</dbReference>
<feature type="region of interest" description="Disordered" evidence="27">
    <location>
        <begin position="267"/>
        <end position="307"/>
    </location>
</feature>
<dbReference type="EC" id="2.7.10.1" evidence="6"/>
<dbReference type="GO" id="GO:0030334">
    <property type="term" value="P:regulation of cell migration"/>
    <property type="evidence" value="ECO:0007669"/>
    <property type="project" value="TreeGrafter"/>
</dbReference>
<feature type="compositionally biased region" description="Low complexity" evidence="27">
    <location>
        <begin position="401"/>
        <end position="430"/>
    </location>
</feature>
<keyword evidence="23" id="KW-0325">Glycoprotein</keyword>
<keyword evidence="9" id="KW-0808">Transferase</keyword>
<reference evidence="31" key="1">
    <citation type="submission" date="2012-07" db="EMBL/GenBank/DDBJ databases">
        <title>Genome of the Chinese tree shrew, a rising model animal genetically related to primates.</title>
        <authorList>
            <person name="Zhang G."/>
            <person name="Fan Y."/>
            <person name="Yao Y."/>
            <person name="Huang Z."/>
        </authorList>
    </citation>
    <scope>NUCLEOTIDE SEQUENCE [LARGE SCALE GENOMIC DNA]</scope>
</reference>
<evidence type="ECO:0000256" key="12">
    <source>
        <dbReference type="ARBA" id="ARBA00022729"/>
    </source>
</evidence>
<keyword evidence="31" id="KW-1185">Reference proteome</keyword>
<dbReference type="PROSITE" id="PS00109">
    <property type="entry name" value="PROTEIN_KINASE_TYR"/>
    <property type="match status" value="1"/>
</dbReference>
<evidence type="ECO:0000256" key="27">
    <source>
        <dbReference type="SAM" id="MobiDB-lite"/>
    </source>
</evidence>
<evidence type="ECO:0000256" key="23">
    <source>
        <dbReference type="ARBA" id="ARBA00023180"/>
    </source>
</evidence>
<comment type="subcellular location">
    <subcellularLocation>
        <location evidence="3">Cell projection</location>
        <location evidence="3">Podosome</location>
    </subcellularLocation>
    <subcellularLocation>
        <location evidence="4">Cytoplasm</location>
    </subcellularLocation>
    <subcellularLocation>
        <location evidence="1">Membrane</location>
        <topology evidence="1">Single-pass membrane protein</topology>
    </subcellularLocation>
    <subcellularLocation>
        <location evidence="2">Recycling endosome</location>
    </subcellularLocation>
</comment>
<evidence type="ECO:0000256" key="4">
    <source>
        <dbReference type="ARBA" id="ARBA00004496"/>
    </source>
</evidence>
<dbReference type="PRINTS" id="PR00109">
    <property type="entry name" value="TYRKINASE"/>
</dbReference>
<keyword evidence="13" id="KW-0547">Nucleotide-binding</keyword>
<evidence type="ECO:0000256" key="25">
    <source>
        <dbReference type="ARBA" id="ARBA00047184"/>
    </source>
</evidence>
<feature type="region of interest" description="Disordered" evidence="27">
    <location>
        <begin position="449"/>
        <end position="471"/>
    </location>
</feature>
<organism evidence="30 31">
    <name type="scientific">Tupaia chinensis</name>
    <name type="common">Chinese tree shrew</name>
    <name type="synonym">Tupaia belangeri chinensis</name>
    <dbReference type="NCBI Taxonomy" id="246437"/>
    <lineage>
        <taxon>Eukaryota</taxon>
        <taxon>Metazoa</taxon>
        <taxon>Chordata</taxon>
        <taxon>Craniata</taxon>
        <taxon>Vertebrata</taxon>
        <taxon>Euteleostomi</taxon>
        <taxon>Mammalia</taxon>
        <taxon>Eutheria</taxon>
        <taxon>Euarchontoglires</taxon>
        <taxon>Scandentia</taxon>
        <taxon>Tupaiidae</taxon>
        <taxon>Tupaia</taxon>
    </lineage>
</organism>
<keyword evidence="24" id="KW-0966">Cell projection</keyword>
<keyword evidence="20 28" id="KW-0472">Membrane</keyword>
<keyword evidence="14" id="KW-0967">Endosome</keyword>
<dbReference type="InterPro" id="IPR000719">
    <property type="entry name" value="Prot_kinase_dom"/>
</dbReference>
<evidence type="ECO:0000313" key="30">
    <source>
        <dbReference type="EMBL" id="ELV13906.1"/>
    </source>
</evidence>
<dbReference type="GO" id="GO:0005524">
    <property type="term" value="F:ATP binding"/>
    <property type="evidence" value="ECO:0007669"/>
    <property type="project" value="UniProtKB-KW"/>
</dbReference>
<dbReference type="SUPFAM" id="SSF56112">
    <property type="entry name" value="Protein kinase-like (PK-like)"/>
    <property type="match status" value="1"/>
</dbReference>
<feature type="compositionally biased region" description="Low complexity" evidence="27">
    <location>
        <begin position="930"/>
        <end position="946"/>
    </location>
</feature>
<evidence type="ECO:0000256" key="28">
    <source>
        <dbReference type="SAM" id="Phobius"/>
    </source>
</evidence>
<keyword evidence="16" id="KW-0067">ATP-binding</keyword>
<evidence type="ECO:0000256" key="13">
    <source>
        <dbReference type="ARBA" id="ARBA00022741"/>
    </source>
</evidence>
<feature type="compositionally biased region" description="Pro residues" evidence="27">
    <location>
        <begin position="193"/>
        <end position="213"/>
    </location>
</feature>
<dbReference type="PRINTS" id="PR01807">
    <property type="entry name" value="ANGIOMOTIN"/>
</dbReference>
<evidence type="ECO:0000256" key="8">
    <source>
        <dbReference type="ARBA" id="ARBA00022553"/>
    </source>
</evidence>
<evidence type="ECO:0000256" key="2">
    <source>
        <dbReference type="ARBA" id="ARBA00004172"/>
    </source>
</evidence>
<feature type="compositionally biased region" description="Low complexity" evidence="27">
    <location>
        <begin position="277"/>
        <end position="306"/>
    </location>
</feature>
<dbReference type="PROSITE" id="PS50011">
    <property type="entry name" value="PROTEIN_KINASE_DOM"/>
    <property type="match status" value="1"/>
</dbReference>
<dbReference type="GO" id="GO:0030036">
    <property type="term" value="P:actin cytoskeleton organization"/>
    <property type="evidence" value="ECO:0007669"/>
    <property type="project" value="TreeGrafter"/>
</dbReference>
<name>L8YHA9_TUPCH</name>
<dbReference type="EMBL" id="KB360081">
    <property type="protein sequence ID" value="ELV13906.1"/>
    <property type="molecule type" value="Genomic_DNA"/>
</dbReference>
<keyword evidence="10" id="KW-0879">Wnt signaling pathway</keyword>
<evidence type="ECO:0000256" key="18">
    <source>
        <dbReference type="ARBA" id="ARBA00022989"/>
    </source>
</evidence>
<evidence type="ECO:0000256" key="24">
    <source>
        <dbReference type="ARBA" id="ARBA00023273"/>
    </source>
</evidence>
<dbReference type="InterPro" id="IPR024646">
    <property type="entry name" value="Angiomotin_C"/>
</dbReference>
<evidence type="ECO:0000256" key="15">
    <source>
        <dbReference type="ARBA" id="ARBA00022777"/>
    </source>
</evidence>
<keyword evidence="22" id="KW-0675">Receptor</keyword>
<evidence type="ECO:0000256" key="9">
    <source>
        <dbReference type="ARBA" id="ARBA00022679"/>
    </source>
</evidence>
<gene>
    <name evidence="30" type="ORF">TREES_T100001231</name>
</gene>
<evidence type="ECO:0000256" key="14">
    <source>
        <dbReference type="ARBA" id="ARBA00022753"/>
    </source>
</evidence>
<feature type="compositionally biased region" description="Low complexity" evidence="27">
    <location>
        <begin position="693"/>
        <end position="710"/>
    </location>
</feature>
<dbReference type="Pfam" id="PF12240">
    <property type="entry name" value="Angiomotin_C"/>
    <property type="match status" value="1"/>
</dbReference>
<protein>
    <recommendedName>
        <fullName evidence="25">Angiomotin-like protein 2</fullName>
        <ecNumber evidence="6">2.7.10.1</ecNumber>
    </recommendedName>
</protein>
<feature type="region of interest" description="Disordered" evidence="27">
    <location>
        <begin position="391"/>
        <end position="431"/>
    </location>
</feature>
<keyword evidence="15" id="KW-0418">Kinase</keyword>
<feature type="compositionally biased region" description="Polar residues" evidence="27">
    <location>
        <begin position="825"/>
        <end position="839"/>
    </location>
</feature>
<dbReference type="InParanoid" id="L8YHA9"/>
<evidence type="ECO:0000256" key="19">
    <source>
        <dbReference type="ARBA" id="ARBA00023054"/>
    </source>
</evidence>
<evidence type="ECO:0000256" key="1">
    <source>
        <dbReference type="ARBA" id="ARBA00004167"/>
    </source>
</evidence>
<sequence length="1165" mass="128061">MRTLEDSSGTVLHRLIQEQLRYGNLTETRTLLAIQQQALRGGAVAGGTGSPQASLEIVAPEDSQVLQQATRQEPQGQEHQGGETHLAENSLYRLCPQPGKGEELPTYEEAKAHSQYFAAQQAGPRPHAGDRDPRGAPGGSRRQDEALRELRHGHVRSLSERLLQLSLERNGARAPGHMSSSHSFPQLARSQQGPPPRAPPAEGPEPRGPPPQYPHVVVAHETTTAVSDPRYRARGSPHFQHAEVRILQAQVPPVFLQQQQYQYLQPQEHAPHPHPHPAALGHGPLGSLSPPGVEGPASAQASSGGAHLAQMETVLRENARLQRENERLQRELESSAEKAGRIEKGAHEGCSGWKPGVCAASASSRLFPRILQAQVPPVFLQQQQYQYLQPQEHAPHPHPHPAALGHGPLGSLSPPGVEGPASAQASSGGAHLAQMETVLRENARLQRENERLQRELESSAEKAGRIEKREALEKTMRNKMDSEMRRLQDFNRDLRERLESANRRLVSKTQEAQVGSQDMVAKLLAQSYEQQQEQEKLEREMALLRGAIEDQRRRAELLEQALGNAQGRAARAEAELRQKQAYVDKVERLQQALGQLQAACEKREQLELRLRTRLEQELKALRAQQRQAGTLSGGHGSGGSPELSALRLSEQLREKEEQTLALEADMTKWEQKYLEERAMRQFAMDAAATAAAQRDTTLIRHSPQSSPSSSFHEGLLAGGHRQQEMESRLKVLHAQILEKDAVIKVLQQRSRKDPGKATPGTLRPAKSVPSIFAAAAVGTQSWQGLSASERQLDAPARLAAADLSPAEEPGASAPLPAHAKHGSRDGSTQTDGLPDSTATCLVPEPDSLLGCSSGQRAASMELEEVKTSALDKNTSRTIYDPAHAAPTTSTRVFYISVGVCCAVIFLVAIILAVLHLHSMKRIELDDSISASSSSQGLSQPSTQTTQYLRADTPNNATPITSYPTLRIEKNDLRSVTLLEAKAKVKDIAISRERAISQQDLVHMAIQIACGMSYLARREVIHKDLAARNCVIDDTLQVKITDNALSRDLFPMDYHCLGDNENRPVRWMALESLVNNEFSSASDVWAFGVTLWELMTLGQTPYVDIDPFEMAAYLKDGYRIAQPINCPDELFAVMACCWALDPEERPKFQQLVQCLTEFHAALGAYV</sequence>
<keyword evidence="11 28" id="KW-0812">Transmembrane</keyword>
<comment type="similarity">
    <text evidence="5">Belongs to the angiomotin family.</text>
</comment>
<dbReference type="GO" id="GO:0001525">
    <property type="term" value="P:angiogenesis"/>
    <property type="evidence" value="ECO:0007669"/>
    <property type="project" value="TreeGrafter"/>
</dbReference>
<feature type="compositionally biased region" description="Polar residues" evidence="27">
    <location>
        <begin position="178"/>
        <end position="192"/>
    </location>
</feature>
<dbReference type="FunFam" id="1.10.510.10:FF:000165">
    <property type="entry name" value="Tyrosine-protein kinase RYK"/>
    <property type="match status" value="1"/>
</dbReference>
<keyword evidence="21" id="KW-0829">Tyrosine-protein kinase</keyword>
<keyword evidence="8" id="KW-0597">Phosphoprotein</keyword>
<evidence type="ECO:0000256" key="21">
    <source>
        <dbReference type="ARBA" id="ARBA00023137"/>
    </source>
</evidence>
<dbReference type="PANTHER" id="PTHR14826">
    <property type="entry name" value="ANGIOMOTIN"/>
    <property type="match status" value="1"/>
</dbReference>
<feature type="coiled-coil region" evidence="26">
    <location>
        <begin position="311"/>
        <end position="345"/>
    </location>
</feature>
<feature type="region of interest" description="Disordered" evidence="27">
    <location>
        <begin position="693"/>
        <end position="722"/>
    </location>
</feature>
<evidence type="ECO:0000256" key="6">
    <source>
        <dbReference type="ARBA" id="ARBA00011902"/>
    </source>
</evidence>
<evidence type="ECO:0000256" key="5">
    <source>
        <dbReference type="ARBA" id="ARBA00010300"/>
    </source>
</evidence>